<evidence type="ECO:0000256" key="3">
    <source>
        <dbReference type="ARBA" id="ARBA00023018"/>
    </source>
</evidence>
<keyword evidence="3" id="KW-0770">Synapse</keyword>
<sequence>MHLFPLKGHARRLKAVKTVAGHPPPAGSVYIAPRLVFLSSWSWTGGVISNYRRALVRYTRSNAFVSTEEVPVEFGSSSYTMALVMCATRGVACRHDEGKNHPHRSRLTKRQQNQSGNQHHSRRQQKSKSQSPLRQYTEDSCDTPGYTDSVQHRYPEEQEILYDTSNNNDRNRLDLNNLKIVNGKSVHVPVSAYPKSFIQWPVDGSTKNKRIAEVKKQVKLLGELIKMTVGGGQHDESLADDKTPSNPPPFSDHVDMSRIPAYALVHSAEDGSQPKWDDIKELINAGKMKEAKIMVREADWSLASPVREELWKEMCRHHSTEKDFSDYYYWDTVKQIYGTTELSECHAQLPAFIDTHHTVSHCLSPRGVSACERVISVIAFSHPAITYAPSLYSLTSVLLHYMDETDVYNCMSVLVSGAQNKFITQTKVSHEATWRAAMILARKHIRGSFSTLSKFGVTQEQIEEGFQNWLWWILASLPLTHLVRVLDCFLFEGAKVLLRTALAIFHLFVKAVMNDSSMAASLPSRGLKEAICRFCQNIQVPTQKLLKTAFGIRGFSKSEITKVIVQTEMFLKSQRSMGGTGSGSGVPEVPTLTRSVSLEGLPTSETQADIQMMSHTLTIKELLTLWSWLPVRMTMHQPSLIYTTEEHGCSLTTFFQRVEKHEPTLICIRTVKDHVFGAYCSTAWEQRNLKDEFGNRQTYFGTGECFLFSLRPTVAKYQWVGISKQQQNSELSSVEHSSELFMHADSYMITIGGGNGQGIMLDQELRFGKTEKCNTFDNPPLTPDVDFEVKVIEVYSFANV</sequence>
<dbReference type="InterPro" id="IPR006571">
    <property type="entry name" value="TLDc_dom"/>
</dbReference>
<dbReference type="PROSITE" id="PS50086">
    <property type="entry name" value="TBC_RABGAP"/>
    <property type="match status" value="1"/>
</dbReference>
<dbReference type="Pfam" id="PF00566">
    <property type="entry name" value="RabGAP-TBC"/>
    <property type="match status" value="1"/>
</dbReference>
<dbReference type="InterPro" id="IPR035969">
    <property type="entry name" value="Rab-GAP_TBC_sf"/>
</dbReference>
<dbReference type="Gene3D" id="1.10.472.80">
    <property type="entry name" value="Ypt/Rab-GAP domain of gyp1p, domain 3"/>
    <property type="match status" value="1"/>
</dbReference>
<organism evidence="10 11">
    <name type="scientific">Penaeus vannamei</name>
    <name type="common">Whiteleg shrimp</name>
    <name type="synonym">Litopenaeus vannamei</name>
    <dbReference type="NCBI Taxonomy" id="6689"/>
    <lineage>
        <taxon>Eukaryota</taxon>
        <taxon>Metazoa</taxon>
        <taxon>Ecdysozoa</taxon>
        <taxon>Arthropoda</taxon>
        <taxon>Crustacea</taxon>
        <taxon>Multicrustacea</taxon>
        <taxon>Malacostraca</taxon>
        <taxon>Eumalacostraca</taxon>
        <taxon>Eucarida</taxon>
        <taxon>Decapoda</taxon>
        <taxon>Dendrobranchiata</taxon>
        <taxon>Penaeoidea</taxon>
        <taxon>Penaeidae</taxon>
        <taxon>Penaeus</taxon>
    </lineage>
</organism>
<dbReference type="GO" id="GO:0012505">
    <property type="term" value="C:endomembrane system"/>
    <property type="evidence" value="ECO:0007669"/>
    <property type="project" value="UniProtKB-SubCell"/>
</dbReference>
<name>A0A423TNZ7_PENVA</name>
<dbReference type="PANTHER" id="PTHR23354">
    <property type="entry name" value="NUCLEOLAR PROTEIN 7/ESTROGEN RECEPTOR COACTIVATOR-RELATED"/>
    <property type="match status" value="1"/>
</dbReference>
<dbReference type="SMART" id="SM00584">
    <property type="entry name" value="TLDc"/>
    <property type="match status" value="1"/>
</dbReference>
<dbReference type="SMART" id="SM00164">
    <property type="entry name" value="TBC"/>
    <property type="match status" value="1"/>
</dbReference>
<reference evidence="10 11" key="2">
    <citation type="submission" date="2019-01" db="EMBL/GenBank/DDBJ databases">
        <title>The decoding of complex shrimp genome reveals the adaptation for benthos swimmer, frequently molting mechanism and breeding impact on genome.</title>
        <authorList>
            <person name="Sun Y."/>
            <person name="Gao Y."/>
            <person name="Yu Y."/>
        </authorList>
    </citation>
    <scope>NUCLEOTIDE SEQUENCE [LARGE SCALE GENOMIC DNA]</scope>
    <source>
        <tissue evidence="10">Muscle</tissue>
    </source>
</reference>
<evidence type="ECO:0000259" key="9">
    <source>
        <dbReference type="PROSITE" id="PS51886"/>
    </source>
</evidence>
<evidence type="ECO:0000256" key="4">
    <source>
        <dbReference type="ARBA" id="ARBA00023136"/>
    </source>
</evidence>
<evidence type="ECO:0000256" key="2">
    <source>
        <dbReference type="ARBA" id="ARBA00004184"/>
    </source>
</evidence>
<feature type="domain" description="TLDc" evidence="9">
    <location>
        <begin position="615"/>
        <end position="798"/>
    </location>
</feature>
<keyword evidence="11" id="KW-1185">Reference proteome</keyword>
<evidence type="ECO:0000313" key="10">
    <source>
        <dbReference type="EMBL" id="ROT78157.1"/>
    </source>
</evidence>
<evidence type="ECO:0000256" key="1">
    <source>
        <dbReference type="ARBA" id="ARBA00004156"/>
    </source>
</evidence>
<evidence type="ECO:0000313" key="11">
    <source>
        <dbReference type="Proteomes" id="UP000283509"/>
    </source>
</evidence>
<dbReference type="PANTHER" id="PTHR23354:SF122">
    <property type="entry name" value="GTPASE-ACTIVATING PROTEIN SKYWALKER"/>
    <property type="match status" value="1"/>
</dbReference>
<evidence type="ECO:0000256" key="6">
    <source>
        <dbReference type="ARBA" id="ARBA00034103"/>
    </source>
</evidence>
<dbReference type="SUPFAM" id="SSF47923">
    <property type="entry name" value="Ypt/Rab-GAP domain of gyp1p"/>
    <property type="match status" value="1"/>
</dbReference>
<dbReference type="OrthoDB" id="10065050at2759"/>
<accession>A0A423TNZ7</accession>
<reference evidence="10 11" key="1">
    <citation type="submission" date="2018-04" db="EMBL/GenBank/DDBJ databases">
        <authorList>
            <person name="Zhang X."/>
            <person name="Yuan J."/>
            <person name="Li F."/>
            <person name="Xiang J."/>
        </authorList>
    </citation>
    <scope>NUCLEOTIDE SEQUENCE [LARGE SCALE GENOMIC DNA]</scope>
    <source>
        <tissue evidence="10">Muscle</tissue>
    </source>
</reference>
<evidence type="ECO:0000256" key="7">
    <source>
        <dbReference type="SAM" id="MobiDB-lite"/>
    </source>
</evidence>
<dbReference type="STRING" id="6689.A0A423TNZ7"/>
<dbReference type="AlphaFoldDB" id="A0A423TNZ7"/>
<feature type="region of interest" description="Disordered" evidence="7">
    <location>
        <begin position="95"/>
        <end position="149"/>
    </location>
</feature>
<keyword evidence="5" id="KW-0968">Cytoplasmic vesicle</keyword>
<proteinExistence type="predicted"/>
<comment type="subcellular location">
    <subcellularLocation>
        <location evidence="1">Cytoplasmic vesicle membrane</location>
    </subcellularLocation>
    <subcellularLocation>
        <location evidence="2">Endomembrane system</location>
        <topology evidence="2">Peripheral membrane protein</topology>
    </subcellularLocation>
    <subcellularLocation>
        <location evidence="6">Synapse</location>
    </subcellularLocation>
</comment>
<dbReference type="GO" id="GO:0045202">
    <property type="term" value="C:synapse"/>
    <property type="evidence" value="ECO:0007669"/>
    <property type="project" value="UniProtKB-SubCell"/>
</dbReference>
<keyword evidence="4" id="KW-0472">Membrane</keyword>
<gene>
    <name evidence="10" type="ORF">C7M84_003139</name>
</gene>
<dbReference type="EMBL" id="QCYY01001424">
    <property type="protein sequence ID" value="ROT78157.1"/>
    <property type="molecule type" value="Genomic_DNA"/>
</dbReference>
<dbReference type="InterPro" id="IPR000195">
    <property type="entry name" value="Rab-GAP-TBC_dom"/>
</dbReference>
<dbReference type="Proteomes" id="UP000283509">
    <property type="component" value="Unassembled WGS sequence"/>
</dbReference>
<comment type="caution">
    <text evidence="10">The sequence shown here is derived from an EMBL/GenBank/DDBJ whole genome shotgun (WGS) entry which is preliminary data.</text>
</comment>
<feature type="domain" description="Rab-GAP TBC" evidence="8">
    <location>
        <begin position="301"/>
        <end position="493"/>
    </location>
</feature>
<dbReference type="GO" id="GO:0030659">
    <property type="term" value="C:cytoplasmic vesicle membrane"/>
    <property type="evidence" value="ECO:0007669"/>
    <property type="project" value="UniProtKB-SubCell"/>
</dbReference>
<evidence type="ECO:0000259" key="8">
    <source>
        <dbReference type="PROSITE" id="PS50086"/>
    </source>
</evidence>
<dbReference type="Pfam" id="PF07534">
    <property type="entry name" value="TLD"/>
    <property type="match status" value="1"/>
</dbReference>
<dbReference type="PROSITE" id="PS51886">
    <property type="entry name" value="TLDC"/>
    <property type="match status" value="1"/>
</dbReference>
<protein>
    <submittedName>
        <fullName evidence="10">Putative TBC1 domain family member 24 isoform X2</fullName>
    </submittedName>
</protein>
<evidence type="ECO:0000256" key="5">
    <source>
        <dbReference type="ARBA" id="ARBA00023329"/>
    </source>
</evidence>